<organism evidence="5 7">
    <name type="scientific">Candida glabrata</name>
    <name type="common">Yeast</name>
    <name type="synonym">Torulopsis glabrata</name>
    <dbReference type="NCBI Taxonomy" id="5478"/>
    <lineage>
        <taxon>Eukaryota</taxon>
        <taxon>Fungi</taxon>
        <taxon>Dikarya</taxon>
        <taxon>Ascomycota</taxon>
        <taxon>Saccharomycotina</taxon>
        <taxon>Saccharomycetes</taxon>
        <taxon>Saccharomycetales</taxon>
        <taxon>Saccharomycetaceae</taxon>
        <taxon>Nakaseomyces</taxon>
    </lineage>
</organism>
<evidence type="ECO:0000313" key="6">
    <source>
        <dbReference type="EMBL" id="KTB12777.1"/>
    </source>
</evidence>
<evidence type="ECO:0000256" key="1">
    <source>
        <dbReference type="ARBA" id="ARBA00006174"/>
    </source>
</evidence>
<dbReference type="FunFam" id="3.30.1330.120:FF:000001">
    <property type="entry name" value="2-methylcitrate dehydratase"/>
    <property type="match status" value="1"/>
</dbReference>
<reference evidence="5 7" key="1">
    <citation type="submission" date="2015-10" db="EMBL/GenBank/DDBJ databases">
        <title>Draft genomes sequences of Candida glabrata isolates 1A, 1B, 2A, 2B, 3A and 3B.</title>
        <authorList>
            <person name="Haavelsrud O.E."/>
            <person name="Gaustad P."/>
        </authorList>
    </citation>
    <scope>NUCLEOTIDE SEQUENCE [LARGE SCALE GENOMIC DNA]</scope>
    <source>
        <strain evidence="5">910700640</strain>
    </source>
</reference>
<sequence length="511" mass="57167">MLAKSLKPIVQRGLSLTMRNSSNLAAVKVNDRPDPDLVLVDIAEYVHHHKIDSKLAFDTARYCLLDTLGCGLAALKYNQVQNMIKPIVPGMIVPNGVKVIGTDHVMDPIKGAFAIGTIIRWLDFNDCWLAAEWGHPSDNLGGILAVADYESRLYKATEGKEGKLFKVRDVLTAMIKAHEIQGVFALDNSFNRVGLDHVILVKVATTAVVSQMLGLTSEQTIEAVSQAFVDGQSLRTYRHAPNTGSRKSWAAGDAVSRAVNLCYLVKNAGVGTIPSVLTAKTWGFYDVLFKGEAFHFNQRTSFESYVMENILFKISFPAEFHAQTAVECAMIAHNMLKEKNKTYKDIKSVRIRTQEAAARIIDKDGPLYNYADRDHCIQYMTAIPLIYGRLTAEDYTDEVAGNPDIDALRAKMYCEVDDTFTADYHHPDKRSIPNALLIELEDGTTLDEIVVEYPVGHKFRREEGIPLLMNKFKNHLNGHFKDNSKAENIYSVSTKDDFDNLDIDDYVDLYC</sequence>
<dbReference type="VEuPathDB" id="FungiDB:GWK60_L13101"/>
<dbReference type="GO" id="GO:0005739">
    <property type="term" value="C:mitochondrion"/>
    <property type="evidence" value="ECO:0007669"/>
    <property type="project" value="TreeGrafter"/>
</dbReference>
<dbReference type="InterPro" id="IPR045336">
    <property type="entry name" value="MmgE_PrpD_N"/>
</dbReference>
<dbReference type="GO" id="GO:0019679">
    <property type="term" value="P:propionate metabolic process, methylcitrate cycle"/>
    <property type="evidence" value="ECO:0007669"/>
    <property type="project" value="InterPro"/>
</dbReference>
<dbReference type="Gene3D" id="1.10.4100.10">
    <property type="entry name" value="2-methylcitrate dehydratase PrpD"/>
    <property type="match status" value="1"/>
</dbReference>
<dbReference type="EMBL" id="LLZZ01000015">
    <property type="protein sequence ID" value="KTB12777.1"/>
    <property type="molecule type" value="Genomic_DNA"/>
</dbReference>
<dbReference type="InterPro" id="IPR012705">
    <property type="entry name" value="2Me_IsoCit_deHydtase_PrpD"/>
</dbReference>
<dbReference type="Gene3D" id="3.30.1330.120">
    <property type="entry name" value="2-methylcitrate dehydratase PrpD"/>
    <property type="match status" value="1"/>
</dbReference>
<dbReference type="InterPro" id="IPR045337">
    <property type="entry name" value="MmgE_PrpD_C"/>
</dbReference>
<dbReference type="AlphaFoldDB" id="A0A0W0D4X1"/>
<dbReference type="EMBL" id="LLZZ01000154">
    <property type="protein sequence ID" value="KTA98020.1"/>
    <property type="molecule type" value="Genomic_DNA"/>
</dbReference>
<dbReference type="InterPro" id="IPR042183">
    <property type="entry name" value="MmgE/PrpD_sf_1"/>
</dbReference>
<evidence type="ECO:0000313" key="7">
    <source>
        <dbReference type="Proteomes" id="UP000054886"/>
    </source>
</evidence>
<feature type="domain" description="MmgE/PrpD N-terminal" evidence="3">
    <location>
        <begin position="41"/>
        <end position="296"/>
    </location>
</feature>
<dbReference type="PANTHER" id="PTHR16943:SF16">
    <property type="entry name" value="2-METHYLCITRATE DEHYDRATASE-RELATED"/>
    <property type="match status" value="1"/>
</dbReference>
<dbReference type="InterPro" id="IPR005656">
    <property type="entry name" value="MmgE_PrpD"/>
</dbReference>
<name>A0A0W0D4X1_CANGB</name>
<dbReference type="GO" id="GO:0051537">
    <property type="term" value="F:2 iron, 2 sulfur cluster binding"/>
    <property type="evidence" value="ECO:0007669"/>
    <property type="project" value="InterPro"/>
</dbReference>
<dbReference type="PANTHER" id="PTHR16943">
    <property type="entry name" value="2-METHYLCITRATE DEHYDRATASE-RELATED"/>
    <property type="match status" value="1"/>
</dbReference>
<dbReference type="VEuPathDB" id="FungiDB:GVI51_L09053"/>
<comment type="similarity">
    <text evidence="1">Belongs to the PrpD family.</text>
</comment>
<dbReference type="VEuPathDB" id="FungiDB:CAGL0L09108g"/>
<dbReference type="NCBIfam" id="NF006943">
    <property type="entry name" value="PRK09425.1"/>
    <property type="match status" value="1"/>
</dbReference>
<evidence type="ECO:0000259" key="4">
    <source>
        <dbReference type="Pfam" id="PF19305"/>
    </source>
</evidence>
<accession>A0A0W0D4X1</accession>
<dbReference type="InterPro" id="IPR042188">
    <property type="entry name" value="MmgE/PrpD_sf_2"/>
</dbReference>
<proteinExistence type="inferred from homology"/>
<dbReference type="VEuPathDB" id="FungiDB:B1J91_L09108g"/>
<evidence type="ECO:0000256" key="2">
    <source>
        <dbReference type="ARBA" id="ARBA00023239"/>
    </source>
</evidence>
<comment type="caution">
    <text evidence="5">The sequence shown here is derived from an EMBL/GenBank/DDBJ whole genome shotgun (WGS) entry which is preliminary data.</text>
</comment>
<dbReference type="NCBIfam" id="TIGR02330">
    <property type="entry name" value="prpD"/>
    <property type="match status" value="1"/>
</dbReference>
<gene>
    <name evidence="5" type="ORF">AO440_005207</name>
    <name evidence="6" type="ORF">AO440_005798</name>
</gene>
<dbReference type="SUPFAM" id="SSF103378">
    <property type="entry name" value="2-methylcitrate dehydratase PrpD"/>
    <property type="match status" value="1"/>
</dbReference>
<dbReference type="Proteomes" id="UP000054886">
    <property type="component" value="Unassembled WGS sequence"/>
</dbReference>
<dbReference type="Pfam" id="PF03972">
    <property type="entry name" value="MmgE_PrpD_N"/>
    <property type="match status" value="1"/>
</dbReference>
<dbReference type="GO" id="GO:0047547">
    <property type="term" value="F:2-methylcitrate dehydratase activity"/>
    <property type="evidence" value="ECO:0007669"/>
    <property type="project" value="InterPro"/>
</dbReference>
<protein>
    <submittedName>
        <fullName evidence="5">Putative 2-methylcitrate dehydratase</fullName>
    </submittedName>
</protein>
<dbReference type="InterPro" id="IPR036148">
    <property type="entry name" value="MmgE/PrpD_sf"/>
</dbReference>
<dbReference type="Pfam" id="PF19305">
    <property type="entry name" value="MmgE_PrpD_C"/>
    <property type="match status" value="1"/>
</dbReference>
<evidence type="ECO:0000259" key="3">
    <source>
        <dbReference type="Pfam" id="PF03972"/>
    </source>
</evidence>
<evidence type="ECO:0000313" key="5">
    <source>
        <dbReference type="EMBL" id="KTA98020.1"/>
    </source>
</evidence>
<feature type="domain" description="MmgE/PrpD C-terminal" evidence="4">
    <location>
        <begin position="316"/>
        <end position="487"/>
    </location>
</feature>
<keyword evidence="2" id="KW-0456">Lyase</keyword>